<organism evidence="3">
    <name type="scientific">uncultured Dysgonomonas sp</name>
    <dbReference type="NCBI Taxonomy" id="206096"/>
    <lineage>
        <taxon>Bacteria</taxon>
        <taxon>Pseudomonadati</taxon>
        <taxon>Bacteroidota</taxon>
        <taxon>Bacteroidia</taxon>
        <taxon>Bacteroidales</taxon>
        <taxon>Dysgonomonadaceae</taxon>
        <taxon>Dysgonomonas</taxon>
        <taxon>environmental samples</taxon>
    </lineage>
</organism>
<keyword evidence="1" id="KW-0812">Transmembrane</keyword>
<evidence type="ECO:0000313" key="3">
    <source>
        <dbReference type="EMBL" id="SBW05861.1"/>
    </source>
</evidence>
<keyword evidence="1" id="KW-0472">Membrane</keyword>
<evidence type="ECO:0000256" key="1">
    <source>
        <dbReference type="SAM" id="Phobius"/>
    </source>
</evidence>
<dbReference type="AlphaFoldDB" id="A0A212K2C7"/>
<feature type="domain" description="Phosphatidic acid phosphatase type 2/haloperoxidase" evidence="2">
    <location>
        <begin position="161"/>
        <end position="262"/>
    </location>
</feature>
<feature type="transmembrane region" description="Helical" evidence="1">
    <location>
        <begin position="7"/>
        <end position="25"/>
    </location>
</feature>
<sequence length="302" mass="33590">MNALRKVSLFIIILFTQTGIIYLYAQEYKPLITSKPKLLQSSSLPDKTLFPKIDISALPQAPLNIYSDKWENKIPELNIEQISFNSKYPRLIAPTLFIAYGIMAHENHMLKDLDKSTNNEVGEHFKNKMIYDDYLQFAPAVSVYALNLAGIKGNHDLKDVTIIMAMSHLLMAGTVNILKNSTGVLRPDGSTRNSFPSGHTATSFVGAHILFREYIGKSPYIAFSGYIASSATGALRVLNKRHWVSDVLMGAGIGIFSVEVSYLLLPTINKILYPNHLNSKHTLAIAPNIGDNCYGIGMEYTF</sequence>
<dbReference type="Gene3D" id="1.20.144.10">
    <property type="entry name" value="Phosphatidic acid phosphatase type 2/haloperoxidase"/>
    <property type="match status" value="1"/>
</dbReference>
<dbReference type="Pfam" id="PF01569">
    <property type="entry name" value="PAP2"/>
    <property type="match status" value="1"/>
</dbReference>
<dbReference type="InterPro" id="IPR000326">
    <property type="entry name" value="PAP2/HPO"/>
</dbReference>
<keyword evidence="1" id="KW-1133">Transmembrane helix</keyword>
<dbReference type="SUPFAM" id="SSF48317">
    <property type="entry name" value="Acid phosphatase/Vanadium-dependent haloperoxidase"/>
    <property type="match status" value="1"/>
</dbReference>
<reference evidence="3" key="1">
    <citation type="submission" date="2016-04" db="EMBL/GenBank/DDBJ databases">
        <authorList>
            <person name="Evans L.H."/>
            <person name="Alamgir A."/>
            <person name="Owens N."/>
            <person name="Weber N.D."/>
            <person name="Virtaneva K."/>
            <person name="Barbian K."/>
            <person name="Babar A."/>
            <person name="Rosenke K."/>
        </authorList>
    </citation>
    <scope>NUCLEOTIDE SEQUENCE</scope>
    <source>
        <strain evidence="3">86-2</strain>
    </source>
</reference>
<evidence type="ECO:0000259" key="2">
    <source>
        <dbReference type="SMART" id="SM00014"/>
    </source>
</evidence>
<dbReference type="EMBL" id="FLUL01000001">
    <property type="protein sequence ID" value="SBW05861.1"/>
    <property type="molecule type" value="Genomic_DNA"/>
</dbReference>
<proteinExistence type="predicted"/>
<protein>
    <recommendedName>
        <fullName evidence="2">Phosphatidic acid phosphatase type 2/haloperoxidase domain-containing protein</fullName>
    </recommendedName>
</protein>
<dbReference type="RefSeq" id="WP_296950986.1">
    <property type="nucleotide sequence ID" value="NZ_LT599021.1"/>
</dbReference>
<dbReference type="InterPro" id="IPR036938">
    <property type="entry name" value="PAP2/HPO_sf"/>
</dbReference>
<accession>A0A212K2C7</accession>
<dbReference type="CDD" id="cd03394">
    <property type="entry name" value="PAP2_like_5"/>
    <property type="match status" value="1"/>
</dbReference>
<name>A0A212K2C7_9BACT</name>
<dbReference type="SMART" id="SM00014">
    <property type="entry name" value="acidPPc"/>
    <property type="match status" value="1"/>
</dbReference>
<gene>
    <name evidence="3" type="ORF">KL86DYS2_12867</name>
</gene>